<evidence type="ECO:0000313" key="4">
    <source>
        <dbReference type="EMBL" id="KAK9738771.1"/>
    </source>
</evidence>
<dbReference type="SUPFAM" id="SSF51735">
    <property type="entry name" value="NAD(P)-binding Rossmann-fold domains"/>
    <property type="match status" value="1"/>
</dbReference>
<dbReference type="Pfam" id="PF00106">
    <property type="entry name" value="adh_short"/>
    <property type="match status" value="2"/>
</dbReference>
<protein>
    <submittedName>
        <fullName evidence="4">Short chain dehydrogenase</fullName>
    </submittedName>
</protein>
<dbReference type="PRINTS" id="PR00081">
    <property type="entry name" value="GDHRDH"/>
</dbReference>
<evidence type="ECO:0000256" key="2">
    <source>
        <dbReference type="ARBA" id="ARBA00023002"/>
    </source>
</evidence>
<evidence type="ECO:0000256" key="3">
    <source>
        <dbReference type="RuleBase" id="RU000363"/>
    </source>
</evidence>
<dbReference type="Gene3D" id="3.40.50.720">
    <property type="entry name" value="NAD(P)-binding Rossmann-like Domain"/>
    <property type="match status" value="2"/>
</dbReference>
<organism evidence="4 5">
    <name type="scientific">Popillia japonica</name>
    <name type="common">Japanese beetle</name>
    <dbReference type="NCBI Taxonomy" id="7064"/>
    <lineage>
        <taxon>Eukaryota</taxon>
        <taxon>Metazoa</taxon>
        <taxon>Ecdysozoa</taxon>
        <taxon>Arthropoda</taxon>
        <taxon>Hexapoda</taxon>
        <taxon>Insecta</taxon>
        <taxon>Pterygota</taxon>
        <taxon>Neoptera</taxon>
        <taxon>Endopterygota</taxon>
        <taxon>Coleoptera</taxon>
        <taxon>Polyphaga</taxon>
        <taxon>Scarabaeiformia</taxon>
        <taxon>Scarabaeidae</taxon>
        <taxon>Rutelinae</taxon>
        <taxon>Popillia</taxon>
    </lineage>
</organism>
<dbReference type="PRINTS" id="PR00080">
    <property type="entry name" value="SDRFAMILY"/>
</dbReference>
<dbReference type="InterPro" id="IPR036291">
    <property type="entry name" value="NAD(P)-bd_dom_sf"/>
</dbReference>
<dbReference type="InterPro" id="IPR020904">
    <property type="entry name" value="Sc_DH/Rdtase_CS"/>
</dbReference>
<keyword evidence="2" id="KW-0560">Oxidoreductase</keyword>
<comment type="similarity">
    <text evidence="1 3">Belongs to the short-chain dehydrogenases/reductases (SDR) family.</text>
</comment>
<gene>
    <name evidence="4" type="ORF">QE152_g9600</name>
</gene>
<evidence type="ECO:0000256" key="1">
    <source>
        <dbReference type="ARBA" id="ARBA00006484"/>
    </source>
</evidence>
<dbReference type="GO" id="GO:0016491">
    <property type="term" value="F:oxidoreductase activity"/>
    <property type="evidence" value="ECO:0007669"/>
    <property type="project" value="UniProtKB-KW"/>
</dbReference>
<dbReference type="PANTHER" id="PTHR43115:SF4">
    <property type="entry name" value="DEHYDROGENASE_REDUCTASE SDR FAMILY MEMBER 11"/>
    <property type="match status" value="1"/>
</dbReference>
<dbReference type="PROSITE" id="PS00061">
    <property type="entry name" value="ADH_SHORT"/>
    <property type="match status" value="1"/>
</dbReference>
<accession>A0AAW1LUA3</accession>
<dbReference type="AlphaFoldDB" id="A0AAW1LUA3"/>
<dbReference type="EMBL" id="JASPKY010000083">
    <property type="protein sequence ID" value="KAK9738771.1"/>
    <property type="molecule type" value="Genomic_DNA"/>
</dbReference>
<keyword evidence="5" id="KW-1185">Reference proteome</keyword>
<reference evidence="4 5" key="1">
    <citation type="journal article" date="2024" name="BMC Genomics">
        <title>De novo assembly and annotation of Popillia japonica's genome with initial clues to its potential as an invasive pest.</title>
        <authorList>
            <person name="Cucini C."/>
            <person name="Boschi S."/>
            <person name="Funari R."/>
            <person name="Cardaioli E."/>
            <person name="Iannotti N."/>
            <person name="Marturano G."/>
            <person name="Paoli F."/>
            <person name="Bruttini M."/>
            <person name="Carapelli A."/>
            <person name="Frati F."/>
            <person name="Nardi F."/>
        </authorList>
    </citation>
    <scope>NUCLEOTIDE SEQUENCE [LARGE SCALE GENOMIC DNA]</scope>
    <source>
        <strain evidence="4">DMR45628</strain>
    </source>
</reference>
<proteinExistence type="inferred from homology"/>
<dbReference type="Proteomes" id="UP001458880">
    <property type="component" value="Unassembled WGS sequence"/>
</dbReference>
<evidence type="ECO:0000313" key="5">
    <source>
        <dbReference type="Proteomes" id="UP001458880"/>
    </source>
</evidence>
<comment type="caution">
    <text evidence="4">The sequence shown here is derived from an EMBL/GenBank/DDBJ whole genome shotgun (WGS) entry which is preliminary data.</text>
</comment>
<sequence>MSTLKDKVAIVTGASSGIGAGIVKELLESGMKVVGLARRKVKVDELGKGYEGKLFARETDLTKDEDIANAFNWTEENVGPVYVLVNNAGVGYKSLIDEGDIEMFNISGHYPAQLPGYSIYTTSKYGVTAFTESIRREVATSGSKIKVTNLSPGLVESEMAQSFLDKYIYLKSEDIARGVKYIITQPPGVNVAQLTLRPTGELL</sequence>
<name>A0AAW1LUA3_POPJA</name>
<dbReference type="InterPro" id="IPR002347">
    <property type="entry name" value="SDR_fam"/>
</dbReference>
<dbReference type="PANTHER" id="PTHR43115">
    <property type="entry name" value="DEHYDROGENASE/REDUCTASE SDR FAMILY MEMBER 11"/>
    <property type="match status" value="1"/>
</dbReference>